<organism evidence="1">
    <name type="scientific">Thermogemmatispora argillosa</name>
    <dbReference type="NCBI Taxonomy" id="2045280"/>
    <lineage>
        <taxon>Bacteria</taxon>
        <taxon>Bacillati</taxon>
        <taxon>Chloroflexota</taxon>
        <taxon>Ktedonobacteria</taxon>
        <taxon>Thermogemmatisporales</taxon>
        <taxon>Thermogemmatisporaceae</taxon>
        <taxon>Thermogemmatispora</taxon>
    </lineage>
</organism>
<dbReference type="AlphaFoldDB" id="A0A455T5E8"/>
<evidence type="ECO:0000313" key="1">
    <source>
        <dbReference type="EMBL" id="BBH95190.1"/>
    </source>
</evidence>
<name>A0A455T5E8_9CHLR</name>
<accession>A0A455T5E8</accession>
<gene>
    <name evidence="1" type="ORF">KTA_33890</name>
</gene>
<reference evidence="1" key="1">
    <citation type="submission" date="2018-12" db="EMBL/GenBank/DDBJ databases">
        <title>Novel natural products biosynthetic potential of the class Ktedonobacteria.</title>
        <authorList>
            <person name="Zheng Y."/>
            <person name="Saitou A."/>
            <person name="Wang C.M."/>
            <person name="Toyoda A."/>
            <person name="Minakuchi Y."/>
            <person name="Sekiguchi Y."/>
            <person name="Ueda K."/>
            <person name="Takano H."/>
            <person name="Sakai Y."/>
            <person name="Yokota A."/>
            <person name="Yabe S."/>
        </authorList>
    </citation>
    <scope>NUCLEOTIDE SEQUENCE</scope>
    <source>
        <strain evidence="1">A3-2</strain>
    </source>
</reference>
<dbReference type="EMBL" id="AP019377">
    <property type="protein sequence ID" value="BBH95190.1"/>
    <property type="molecule type" value="Genomic_DNA"/>
</dbReference>
<sequence length="49" mass="5281">MLQWSAVLSPREKGGRGWHPGQTGIIQSGQCGTLKQVDLFLDAGLRDAT</sequence>
<protein>
    <submittedName>
        <fullName evidence="1">Uncharacterized protein</fullName>
    </submittedName>
</protein>
<proteinExistence type="predicted"/>